<dbReference type="InterPro" id="IPR015176">
    <property type="entry name" value="Lyase_N"/>
</dbReference>
<dbReference type="Pfam" id="PF09093">
    <property type="entry name" value="Lyase_catalyt"/>
    <property type="match status" value="1"/>
</dbReference>
<dbReference type="InterPro" id="IPR011071">
    <property type="entry name" value="Lyase_8-like_C"/>
</dbReference>
<evidence type="ECO:0000256" key="4">
    <source>
        <dbReference type="ARBA" id="ARBA00022837"/>
    </source>
</evidence>
<evidence type="ECO:0000256" key="5">
    <source>
        <dbReference type="ARBA" id="ARBA00023239"/>
    </source>
</evidence>
<evidence type="ECO:0000259" key="8">
    <source>
        <dbReference type="Pfam" id="PF09093"/>
    </source>
</evidence>
<dbReference type="Gene3D" id="2.60.120.430">
    <property type="entry name" value="Galactose-binding lectin"/>
    <property type="match status" value="1"/>
</dbReference>
<dbReference type="InterPro" id="IPR039174">
    <property type="entry name" value="Chondroitin_ABC_lyase"/>
</dbReference>
<dbReference type="Gene3D" id="1.50.10.100">
    <property type="entry name" value="Chondroitin AC/alginate lyase"/>
    <property type="match status" value="1"/>
</dbReference>
<accession>A0ABW4IAA6</accession>
<dbReference type="SUPFAM" id="SSF49785">
    <property type="entry name" value="Galactose-binding domain-like"/>
    <property type="match status" value="1"/>
</dbReference>
<evidence type="ECO:0000313" key="10">
    <source>
        <dbReference type="EMBL" id="MFD1629701.1"/>
    </source>
</evidence>
<dbReference type="InterPro" id="IPR008979">
    <property type="entry name" value="Galactose-bd-like_sf"/>
</dbReference>
<keyword evidence="4" id="KW-0106">Calcium</keyword>
<feature type="domain" description="Lyase N-terminal" evidence="7">
    <location>
        <begin position="25"/>
        <end position="174"/>
    </location>
</feature>
<feature type="domain" description="Secretion system C-terminal sorting" evidence="9">
    <location>
        <begin position="1372"/>
        <end position="1445"/>
    </location>
</feature>
<dbReference type="InterPro" id="IPR008929">
    <property type="entry name" value="Chondroitin_lyas"/>
</dbReference>
<dbReference type="GO" id="GO:0016829">
    <property type="term" value="F:lyase activity"/>
    <property type="evidence" value="ECO:0007669"/>
    <property type="project" value="UniProtKB-KW"/>
</dbReference>
<evidence type="ECO:0000256" key="2">
    <source>
        <dbReference type="ARBA" id="ARBA00006699"/>
    </source>
</evidence>
<dbReference type="Gene3D" id="2.60.220.10">
    <property type="entry name" value="Polysaccharide lyase family 8-like, C-terminal"/>
    <property type="match status" value="1"/>
</dbReference>
<sequence length="1449" mass="158771">MNKALLTGAFMLVAEVSLGQLRYENFESGVPTDYSASSASTISISNNHKKSGANSLQWNTKHNEILSINNLQIPAAEIYNYSANSAQFWIYSKAITNDTLVFKFYDNTNALKREARIVLNYKGWRDFHRSYRYDYNKGTEQPGFILNKITVTYRGYQGNTGSNQVFFDEMTYAGNGDTRIPGPHNGKDYLDFRFTSNYTQAILAYNNQPDIPLSAISPAELSAIENLKVLYKRTVGSATPVQITEAKNYVNTLNITLNTDGTLNGRGIYDIYKLDTLLKVSNYVSYLSRAYVKNNDNDALAKLNSFLSYLIDQGLAEGGRIVIPYNDYSSARNFPIGFLEAIPLLTDQSLREKVVKLLKWSHEFNTIYNTNPVPGLEMDFLHIKSNFLVELALLENTNDEIARDLKSFGRYLEQFTYSSAGARDGIKVDGVGFHHNSQHISYQYAYGTWISRAFELKGTPFKISQTAYQNMSRAIKTLFLETSKGAFYPNSASGRGPFPSSVPVNAVAFDRLVQVGGDLIGESIDPEMARFYNYVFQENKYPVTAANYDGYYQLNYAQTGIMRKNNWIAVSRGFTDRMFGAEIYAEANRYGRYQSYGALEVLYDGSLTSTGYIAGGAGWDWNMMPGATTVKLSYENLKPIPSGTASEYQADAFAGALADGNTGVFGMNFVENAGAKYVGSNLKFRKSVFTFDSLMVCLGSTISATNSADPVITTLFQGVNAVSNPSIYINSATPVSSAYDQAISTTTNGLWLVNGQTTGYYIPKGNGDVNIFRGTQTTPLHTTNNVSSTASANVSKAWFAHGVKPTDSKYQYVVVPATTPQKMDALSIKIAQGELYQVLKQTDSVHAVKYIPDSSILYSCFLAQPNINTGFVKGISGRALLAVREKGRDTLVVKIANPDLNATENAESTWISSVSEVTVSLKGNWRIAENTSNAGIVYQDNQLDASFSLKDGFAQTLILVNDDLTEEEHTGVWDNPSQQWVYDLTTGTGLSGFGTPPTYQQGSSIVTASYSHSMSSAGSPGFLPYPPTGTSRVHIVNAAGGTNGTIVLNPDGTLKMSASAVSGISKVSAYSIEQATPVASMFFTIAFNSTPTNGAFIWAIGNRGVTSNTFSNANSVYKSAPELFAALQWNITVSGINFNFRESADGTGATYKLISNSAFKKGENYDVEVYANNSSVTEHYTRNGEHYELPAGKLNIWVKPHGKLVRASRLIYNGSAAIGASGEMVSGVVLNSYLFQGASSTLPSANAAEITLANMEMNYAKADPLPVSMLSFEGKPGNNAVLLNWIAVSEKNTSHFVVYRSTDGLNFKQIATVAAAGNSSEALHYSFSDNELPLYNQQLYYRLLLIDKDDVISYESTIVVKLSINKSYDVLLYPNPVHQMANINVVSPRSEVIKVVLTDLLGKVLFSRSNNIVEGENQISIDVSGLPAGTYVLLLQGQERNKQMKFLKL</sequence>
<dbReference type="InterPro" id="IPR003159">
    <property type="entry name" value="Lyase_8_central_dom"/>
</dbReference>
<dbReference type="SUPFAM" id="SSF48230">
    <property type="entry name" value="Chondroitin AC/alginate lyase"/>
    <property type="match status" value="1"/>
</dbReference>
<reference evidence="11" key="1">
    <citation type="journal article" date="2019" name="Int. J. Syst. Evol. Microbiol.">
        <title>The Global Catalogue of Microorganisms (GCM) 10K type strain sequencing project: providing services to taxonomists for standard genome sequencing and annotation.</title>
        <authorList>
            <consortium name="The Broad Institute Genomics Platform"/>
            <consortium name="The Broad Institute Genome Sequencing Center for Infectious Disease"/>
            <person name="Wu L."/>
            <person name="Ma J."/>
        </authorList>
    </citation>
    <scope>NUCLEOTIDE SEQUENCE [LARGE SCALE GENOMIC DNA]</scope>
    <source>
        <strain evidence="11">CCUG 53762</strain>
    </source>
</reference>
<dbReference type="SUPFAM" id="SSF74650">
    <property type="entry name" value="Galactose mutarotase-like"/>
    <property type="match status" value="1"/>
</dbReference>
<dbReference type="Proteomes" id="UP001597118">
    <property type="component" value="Unassembled WGS sequence"/>
</dbReference>
<dbReference type="SUPFAM" id="SSF49863">
    <property type="entry name" value="Hyaluronate lyase-like, C-terminal domain"/>
    <property type="match status" value="1"/>
</dbReference>
<feature type="domain" description="Polysaccharide lyase family 8 central" evidence="6">
    <location>
        <begin position="561"/>
        <end position="818"/>
    </location>
</feature>
<protein>
    <submittedName>
        <fullName evidence="10">Polysaccharide lyase family 8 super-sandwich domain-containing protein</fullName>
    </submittedName>
</protein>
<dbReference type="RefSeq" id="WP_379662082.1">
    <property type="nucleotide sequence ID" value="NZ_JBHUDG010000006.1"/>
</dbReference>
<dbReference type="Gene3D" id="2.70.98.10">
    <property type="match status" value="1"/>
</dbReference>
<dbReference type="EMBL" id="JBHUDG010000006">
    <property type="protein sequence ID" value="MFD1629701.1"/>
    <property type="molecule type" value="Genomic_DNA"/>
</dbReference>
<dbReference type="PANTHER" id="PTHR37322:SF3">
    <property type="entry name" value="CHONDROITIN SULFATE ABC EXOLYASE"/>
    <property type="match status" value="1"/>
</dbReference>
<name>A0ABW4IAA6_9SPHI</name>
<dbReference type="InterPro" id="IPR014718">
    <property type="entry name" value="GH-type_carb-bd"/>
</dbReference>
<keyword evidence="11" id="KW-1185">Reference proteome</keyword>
<evidence type="ECO:0000259" key="7">
    <source>
        <dbReference type="Pfam" id="PF09092"/>
    </source>
</evidence>
<keyword evidence="5 10" id="KW-0456">Lyase</keyword>
<evidence type="ECO:0000256" key="3">
    <source>
        <dbReference type="ARBA" id="ARBA00011245"/>
    </source>
</evidence>
<comment type="caution">
    <text evidence="10">The sequence shown here is derived from an EMBL/GenBank/DDBJ whole genome shotgun (WGS) entry which is preliminary data.</text>
</comment>
<comment type="subunit">
    <text evidence="3">Monomer.</text>
</comment>
<gene>
    <name evidence="10" type="ORF">ACFSAH_07435</name>
</gene>
<feature type="domain" description="Lyase catalytic" evidence="8">
    <location>
        <begin position="283"/>
        <end position="537"/>
    </location>
</feature>
<proteinExistence type="inferred from homology"/>
<dbReference type="InterPro" id="IPR015177">
    <property type="entry name" value="Lyase_catalyt"/>
</dbReference>
<evidence type="ECO:0000313" key="11">
    <source>
        <dbReference type="Proteomes" id="UP001597118"/>
    </source>
</evidence>
<comment type="cofactor">
    <cofactor evidence="1">
        <name>Ca(2+)</name>
        <dbReference type="ChEBI" id="CHEBI:29108"/>
    </cofactor>
</comment>
<dbReference type="Pfam" id="PF18962">
    <property type="entry name" value="Por_Secre_tail"/>
    <property type="match status" value="1"/>
</dbReference>
<organism evidence="10 11">
    <name type="scientific">Pseudopedobacter beijingensis</name>
    <dbReference type="NCBI Taxonomy" id="1207056"/>
    <lineage>
        <taxon>Bacteria</taxon>
        <taxon>Pseudomonadati</taxon>
        <taxon>Bacteroidota</taxon>
        <taxon>Sphingobacteriia</taxon>
        <taxon>Sphingobacteriales</taxon>
        <taxon>Sphingobacteriaceae</taxon>
        <taxon>Pseudopedobacter</taxon>
    </lineage>
</organism>
<dbReference type="PANTHER" id="PTHR37322">
    <property type="match status" value="1"/>
</dbReference>
<dbReference type="NCBIfam" id="TIGR04183">
    <property type="entry name" value="Por_Secre_tail"/>
    <property type="match status" value="1"/>
</dbReference>
<evidence type="ECO:0000259" key="6">
    <source>
        <dbReference type="Pfam" id="PF02278"/>
    </source>
</evidence>
<dbReference type="Pfam" id="PF09092">
    <property type="entry name" value="Lyase_N"/>
    <property type="match status" value="1"/>
</dbReference>
<evidence type="ECO:0000259" key="9">
    <source>
        <dbReference type="Pfam" id="PF18962"/>
    </source>
</evidence>
<evidence type="ECO:0000256" key="1">
    <source>
        <dbReference type="ARBA" id="ARBA00001913"/>
    </source>
</evidence>
<comment type="similarity">
    <text evidence="2">Belongs to the polysaccharide lyase 8 family.</text>
</comment>
<dbReference type="Pfam" id="PF02278">
    <property type="entry name" value="Lyase_8"/>
    <property type="match status" value="1"/>
</dbReference>
<dbReference type="InterPro" id="IPR026444">
    <property type="entry name" value="Secre_tail"/>
</dbReference>
<dbReference type="InterPro" id="IPR011013">
    <property type="entry name" value="Gal_mutarotase_sf_dom"/>
</dbReference>